<organism evidence="1 2">
    <name type="scientific">Tigriopus californicus</name>
    <name type="common">Marine copepod</name>
    <dbReference type="NCBI Taxonomy" id="6832"/>
    <lineage>
        <taxon>Eukaryota</taxon>
        <taxon>Metazoa</taxon>
        <taxon>Ecdysozoa</taxon>
        <taxon>Arthropoda</taxon>
        <taxon>Crustacea</taxon>
        <taxon>Multicrustacea</taxon>
        <taxon>Hexanauplia</taxon>
        <taxon>Copepoda</taxon>
        <taxon>Harpacticoida</taxon>
        <taxon>Harpacticidae</taxon>
        <taxon>Tigriopus</taxon>
    </lineage>
</organism>
<keyword evidence="2" id="KW-1185">Reference proteome</keyword>
<proteinExistence type="predicted"/>
<accession>A0A553NBM5</accession>
<protein>
    <submittedName>
        <fullName evidence="1">Uncharacterized protein</fullName>
    </submittedName>
</protein>
<dbReference type="EMBL" id="VCGU01000458">
    <property type="protein sequence ID" value="TRY62854.1"/>
    <property type="molecule type" value="Genomic_DNA"/>
</dbReference>
<evidence type="ECO:0000313" key="2">
    <source>
        <dbReference type="Proteomes" id="UP000318571"/>
    </source>
</evidence>
<comment type="caution">
    <text evidence="1">The sequence shown here is derived from an EMBL/GenBank/DDBJ whole genome shotgun (WGS) entry which is preliminary data.</text>
</comment>
<dbReference type="AlphaFoldDB" id="A0A553NBM5"/>
<dbReference type="Proteomes" id="UP000318571">
    <property type="component" value="Chromosome 10"/>
</dbReference>
<name>A0A553NBM5_TIGCA</name>
<reference evidence="1 2" key="1">
    <citation type="journal article" date="2018" name="Nat. Ecol. Evol.">
        <title>Genomic signatures of mitonuclear coevolution across populations of Tigriopus californicus.</title>
        <authorList>
            <person name="Barreto F.S."/>
            <person name="Watson E.T."/>
            <person name="Lima T.G."/>
            <person name="Willett C.S."/>
            <person name="Edmands S."/>
            <person name="Li W."/>
            <person name="Burton R.S."/>
        </authorList>
    </citation>
    <scope>NUCLEOTIDE SEQUENCE [LARGE SCALE GENOMIC DNA]</scope>
    <source>
        <strain evidence="1 2">San Diego</strain>
    </source>
</reference>
<gene>
    <name evidence="1" type="ORF">TCAL_15211</name>
</gene>
<sequence>MWNTRDKVLPLDPVDCSVETPVADAALCGRVAECRHFDSLPDAAEEGRLWGGIDELCSDWASSLNRLSSSRSFRGGMCGTRVDAAKPELAAKAVSV</sequence>
<evidence type="ECO:0000313" key="1">
    <source>
        <dbReference type="EMBL" id="TRY62854.1"/>
    </source>
</evidence>